<accession>A0A2W2F6G2</accession>
<dbReference type="AlphaFoldDB" id="A0A2W2F6G2"/>
<evidence type="ECO:0000313" key="2">
    <source>
        <dbReference type="EMBL" id="PZG30993.1"/>
    </source>
</evidence>
<proteinExistence type="predicted"/>
<feature type="chain" id="PRO_5016151935" description="Secreted protein" evidence="1">
    <location>
        <begin position="30"/>
        <end position="107"/>
    </location>
</feature>
<dbReference type="RefSeq" id="WP_111170863.1">
    <property type="nucleotide sequence ID" value="NZ_POUA01000337.1"/>
</dbReference>
<protein>
    <recommendedName>
        <fullName evidence="4">Secreted protein</fullName>
    </recommendedName>
</protein>
<feature type="signal peptide" evidence="1">
    <location>
        <begin position="1"/>
        <end position="29"/>
    </location>
</feature>
<evidence type="ECO:0000256" key="1">
    <source>
        <dbReference type="SAM" id="SignalP"/>
    </source>
</evidence>
<keyword evidence="1" id="KW-0732">Signal</keyword>
<evidence type="ECO:0008006" key="4">
    <source>
        <dbReference type="Google" id="ProtNLM"/>
    </source>
</evidence>
<dbReference type="EMBL" id="POUA01000337">
    <property type="protein sequence ID" value="PZG30993.1"/>
    <property type="molecule type" value="Genomic_DNA"/>
</dbReference>
<reference evidence="2 3" key="1">
    <citation type="submission" date="2018-01" db="EMBL/GenBank/DDBJ databases">
        <title>Draft genome sequence of Sphaerisporangium sp. 7K107.</title>
        <authorList>
            <person name="Sahin N."/>
            <person name="Saygin H."/>
            <person name="Ay H."/>
        </authorList>
    </citation>
    <scope>NUCLEOTIDE SEQUENCE [LARGE SCALE GENOMIC DNA]</scope>
    <source>
        <strain evidence="2 3">7K107</strain>
    </source>
</reference>
<name>A0A2W2F6G2_9ACTN</name>
<comment type="caution">
    <text evidence="2">The sequence shown here is derived from an EMBL/GenBank/DDBJ whole genome shotgun (WGS) entry which is preliminary data.</text>
</comment>
<organism evidence="2 3">
    <name type="scientific">Spongiactinospora gelatinilytica</name>
    <dbReference type="NCBI Taxonomy" id="2666298"/>
    <lineage>
        <taxon>Bacteria</taxon>
        <taxon>Bacillati</taxon>
        <taxon>Actinomycetota</taxon>
        <taxon>Actinomycetes</taxon>
        <taxon>Streptosporangiales</taxon>
        <taxon>Streptosporangiaceae</taxon>
        <taxon>Spongiactinospora</taxon>
    </lineage>
</organism>
<evidence type="ECO:0000313" key="3">
    <source>
        <dbReference type="Proteomes" id="UP000248544"/>
    </source>
</evidence>
<keyword evidence="3" id="KW-1185">Reference proteome</keyword>
<sequence>MNIRKRIAALSATLLAIAALFVTATPAYAAPTDCRTGKDHQTENSGIIRHICTGGDGGYLFTYRVKHPDPRRNEWLYGYQTSCVPVPQWLEFHYVLGAREITGVVYC</sequence>
<gene>
    <name evidence="2" type="ORF">C1I98_30600</name>
</gene>
<dbReference type="Proteomes" id="UP000248544">
    <property type="component" value="Unassembled WGS sequence"/>
</dbReference>